<accession>A0ABW5CTS6</accession>
<feature type="transmembrane region" description="Helical" evidence="7">
    <location>
        <begin position="29"/>
        <end position="49"/>
    </location>
</feature>
<dbReference type="PANTHER" id="PTHR34582">
    <property type="entry name" value="UPF0702 TRANSMEMBRANE PROTEIN YCAP"/>
    <property type="match status" value="1"/>
</dbReference>
<comment type="caution">
    <text evidence="9">The sequence shown here is derived from an EMBL/GenBank/DDBJ whole genome shotgun (WGS) entry which is preliminary data.</text>
</comment>
<evidence type="ECO:0000313" key="10">
    <source>
        <dbReference type="Proteomes" id="UP001597374"/>
    </source>
</evidence>
<name>A0ABW5CTS6_9BACT</name>
<feature type="transmembrane region" description="Helical" evidence="7">
    <location>
        <begin position="55"/>
        <end position="75"/>
    </location>
</feature>
<dbReference type="Proteomes" id="UP001597374">
    <property type="component" value="Unassembled WGS sequence"/>
</dbReference>
<evidence type="ECO:0000256" key="1">
    <source>
        <dbReference type="ARBA" id="ARBA00004651"/>
    </source>
</evidence>
<evidence type="ECO:0000259" key="8">
    <source>
        <dbReference type="Pfam" id="PF04239"/>
    </source>
</evidence>
<evidence type="ECO:0000256" key="6">
    <source>
        <dbReference type="ARBA" id="ARBA00023136"/>
    </source>
</evidence>
<sequence>METVIRGLIVYVFLMLIFRISGKRTLYEATVFDFVLLLIIAETTQQALLGEDFSVTNGLVLIVTLLGTDIGLSLLKQRFKRLGHIIEGLPLVLMDNGELLHERMRKARVDEDDILESARELQGLQRLDQIKYAILEKDGKITIIPKEET</sequence>
<reference evidence="10" key="1">
    <citation type="journal article" date="2019" name="Int. J. Syst. Evol. Microbiol.">
        <title>The Global Catalogue of Microorganisms (GCM) 10K type strain sequencing project: providing services to taxonomists for standard genome sequencing and annotation.</title>
        <authorList>
            <consortium name="The Broad Institute Genomics Platform"/>
            <consortium name="The Broad Institute Genome Sequencing Center for Infectious Disease"/>
            <person name="Wu L."/>
            <person name="Ma J."/>
        </authorList>
    </citation>
    <scope>NUCLEOTIDE SEQUENCE [LARGE SCALE GENOMIC DNA]</scope>
    <source>
        <strain evidence="10">CGMCC 4.1782</strain>
    </source>
</reference>
<dbReference type="InterPro" id="IPR007353">
    <property type="entry name" value="DUF421"/>
</dbReference>
<keyword evidence="6 7" id="KW-0472">Membrane</keyword>
<keyword evidence="10" id="KW-1185">Reference proteome</keyword>
<evidence type="ECO:0000256" key="4">
    <source>
        <dbReference type="ARBA" id="ARBA00022692"/>
    </source>
</evidence>
<organism evidence="9 10">
    <name type="scientific">Pontibacter ruber</name>
    <dbReference type="NCBI Taxonomy" id="1343895"/>
    <lineage>
        <taxon>Bacteria</taxon>
        <taxon>Pseudomonadati</taxon>
        <taxon>Bacteroidota</taxon>
        <taxon>Cytophagia</taxon>
        <taxon>Cytophagales</taxon>
        <taxon>Hymenobacteraceae</taxon>
        <taxon>Pontibacter</taxon>
    </lineage>
</organism>
<evidence type="ECO:0000256" key="3">
    <source>
        <dbReference type="ARBA" id="ARBA00022475"/>
    </source>
</evidence>
<comment type="similarity">
    <text evidence="2">Belongs to the UPF0702 family.</text>
</comment>
<keyword evidence="3" id="KW-1003">Cell membrane</keyword>
<evidence type="ECO:0000313" key="9">
    <source>
        <dbReference type="EMBL" id="MFD2245188.1"/>
    </source>
</evidence>
<proteinExistence type="inferred from homology"/>
<gene>
    <name evidence="9" type="ORF">ACFSKP_02910</name>
</gene>
<dbReference type="RefSeq" id="WP_250429358.1">
    <property type="nucleotide sequence ID" value="NZ_JALPRR010000002.1"/>
</dbReference>
<dbReference type="Pfam" id="PF04239">
    <property type="entry name" value="DUF421"/>
    <property type="match status" value="1"/>
</dbReference>
<protein>
    <submittedName>
        <fullName evidence="9">DUF421 domain-containing protein</fullName>
    </submittedName>
</protein>
<comment type="subcellular location">
    <subcellularLocation>
        <location evidence="1">Cell membrane</location>
        <topology evidence="1">Multi-pass membrane protein</topology>
    </subcellularLocation>
</comment>
<feature type="transmembrane region" description="Helical" evidence="7">
    <location>
        <begin position="6"/>
        <end position="22"/>
    </location>
</feature>
<keyword evidence="5 7" id="KW-1133">Transmembrane helix</keyword>
<dbReference type="PANTHER" id="PTHR34582:SF6">
    <property type="entry name" value="UPF0702 TRANSMEMBRANE PROTEIN YCAP"/>
    <property type="match status" value="1"/>
</dbReference>
<dbReference type="Gene3D" id="3.30.240.20">
    <property type="entry name" value="bsu07140 like domains"/>
    <property type="match status" value="1"/>
</dbReference>
<dbReference type="InterPro" id="IPR023090">
    <property type="entry name" value="UPF0702_alpha/beta_dom_sf"/>
</dbReference>
<keyword evidence="4 7" id="KW-0812">Transmembrane</keyword>
<feature type="domain" description="YetF C-terminal" evidence="8">
    <location>
        <begin position="78"/>
        <end position="148"/>
    </location>
</feature>
<evidence type="ECO:0000256" key="2">
    <source>
        <dbReference type="ARBA" id="ARBA00006448"/>
    </source>
</evidence>
<evidence type="ECO:0000256" key="7">
    <source>
        <dbReference type="SAM" id="Phobius"/>
    </source>
</evidence>
<evidence type="ECO:0000256" key="5">
    <source>
        <dbReference type="ARBA" id="ARBA00022989"/>
    </source>
</evidence>
<dbReference type="EMBL" id="JBHUIM010000001">
    <property type="protein sequence ID" value="MFD2245188.1"/>
    <property type="molecule type" value="Genomic_DNA"/>
</dbReference>